<dbReference type="PANTHER" id="PTHR20961:SF38">
    <property type="entry name" value="PROTEIN O-LINKED-MANNOSE BETA-1,4-N-ACETYLGLUCOSAMINYLTRANSFERASE 2"/>
    <property type="match status" value="1"/>
</dbReference>
<dbReference type="GO" id="GO:0016020">
    <property type="term" value="C:membrane"/>
    <property type="evidence" value="ECO:0007669"/>
    <property type="project" value="UniProtKB-SubCell"/>
</dbReference>
<keyword evidence="6 8" id="KW-0472">Membrane</keyword>
<keyword evidence="2" id="KW-0328">Glycosyltransferase</keyword>
<proteinExistence type="predicted"/>
<dbReference type="AlphaFoldDB" id="A0A2K1JRX8"/>
<evidence type="ECO:0000256" key="8">
    <source>
        <dbReference type="SAM" id="Phobius"/>
    </source>
</evidence>
<dbReference type="InterPro" id="IPR007657">
    <property type="entry name" value="Glycosyltransferase_61"/>
</dbReference>
<keyword evidence="5 8" id="KW-1133">Transmembrane helix</keyword>
<dbReference type="EMBL" id="ABEU02000012">
    <property type="protein sequence ID" value="PNR44287.1"/>
    <property type="molecule type" value="Genomic_DNA"/>
</dbReference>
<dbReference type="EnsemblPlants" id="Pp3c12_23630V3.2">
    <property type="protein sequence ID" value="PAC:32972610.CDS.1"/>
    <property type="gene ID" value="Pp3c12_23630"/>
</dbReference>
<reference evidence="11" key="3">
    <citation type="submission" date="2020-12" db="UniProtKB">
        <authorList>
            <consortium name="EnsemblPlants"/>
        </authorList>
    </citation>
    <scope>IDENTIFICATION</scope>
</reference>
<keyword evidence="7" id="KW-0325">Glycoprotein</keyword>
<dbReference type="Proteomes" id="UP000006727">
    <property type="component" value="Chromosome 12"/>
</dbReference>
<feature type="domain" description="Glycosyltransferase 61 catalytic" evidence="9">
    <location>
        <begin position="311"/>
        <end position="419"/>
    </location>
</feature>
<evidence type="ECO:0000256" key="4">
    <source>
        <dbReference type="ARBA" id="ARBA00022692"/>
    </source>
</evidence>
<keyword evidence="4 8" id="KW-0812">Transmembrane</keyword>
<accession>A0A2K1JRX8</accession>
<keyword evidence="12" id="KW-1185">Reference proteome</keyword>
<evidence type="ECO:0000256" key="7">
    <source>
        <dbReference type="ARBA" id="ARBA00023180"/>
    </source>
</evidence>
<reference evidence="10 12" key="2">
    <citation type="journal article" date="2018" name="Plant J.">
        <title>The Physcomitrella patens chromosome-scale assembly reveals moss genome structure and evolution.</title>
        <authorList>
            <person name="Lang D."/>
            <person name="Ullrich K.K."/>
            <person name="Murat F."/>
            <person name="Fuchs J."/>
            <person name="Jenkins J."/>
            <person name="Haas F.B."/>
            <person name="Piednoel M."/>
            <person name="Gundlach H."/>
            <person name="Van Bel M."/>
            <person name="Meyberg R."/>
            <person name="Vives C."/>
            <person name="Morata J."/>
            <person name="Symeonidi A."/>
            <person name="Hiss M."/>
            <person name="Muchero W."/>
            <person name="Kamisugi Y."/>
            <person name="Saleh O."/>
            <person name="Blanc G."/>
            <person name="Decker E.L."/>
            <person name="van Gessel N."/>
            <person name="Grimwood J."/>
            <person name="Hayes R.D."/>
            <person name="Graham S.W."/>
            <person name="Gunter L.E."/>
            <person name="McDaniel S.F."/>
            <person name="Hoernstein S.N.W."/>
            <person name="Larsson A."/>
            <person name="Li F.W."/>
            <person name="Perroud P.F."/>
            <person name="Phillips J."/>
            <person name="Ranjan P."/>
            <person name="Rokshar D.S."/>
            <person name="Rothfels C.J."/>
            <person name="Schneider L."/>
            <person name="Shu S."/>
            <person name="Stevenson D.W."/>
            <person name="Thummler F."/>
            <person name="Tillich M."/>
            <person name="Villarreal Aguilar J.C."/>
            <person name="Widiez T."/>
            <person name="Wong G.K."/>
            <person name="Wymore A."/>
            <person name="Zhang Y."/>
            <person name="Zimmer A.D."/>
            <person name="Quatrano R.S."/>
            <person name="Mayer K.F.X."/>
            <person name="Goodstein D."/>
            <person name="Casacuberta J.M."/>
            <person name="Vandepoele K."/>
            <person name="Reski R."/>
            <person name="Cuming A.C."/>
            <person name="Tuskan G.A."/>
            <person name="Maumus F."/>
            <person name="Salse J."/>
            <person name="Schmutz J."/>
            <person name="Rensing S.A."/>
        </authorList>
    </citation>
    <scope>NUCLEOTIDE SEQUENCE [LARGE SCALE GENOMIC DNA]</scope>
    <source>
        <strain evidence="11 12">cv. Gransden 2004</strain>
    </source>
</reference>
<dbReference type="PaxDb" id="3218-PP1S118_75V6.1"/>
<dbReference type="Pfam" id="PF04577">
    <property type="entry name" value="Glyco_transf_61"/>
    <property type="match status" value="1"/>
</dbReference>
<evidence type="ECO:0000256" key="1">
    <source>
        <dbReference type="ARBA" id="ARBA00004167"/>
    </source>
</evidence>
<name>A0A2K1JRX8_PHYPA</name>
<evidence type="ECO:0000313" key="11">
    <source>
        <dbReference type="EnsemblPlants" id="PAC:32972609.CDS.1"/>
    </source>
</evidence>
<evidence type="ECO:0000259" key="9">
    <source>
        <dbReference type="Pfam" id="PF04577"/>
    </source>
</evidence>
<dbReference type="GO" id="GO:0016757">
    <property type="term" value="F:glycosyltransferase activity"/>
    <property type="evidence" value="ECO:0000318"/>
    <property type="project" value="GO_Central"/>
</dbReference>
<dbReference type="GO" id="GO:0016763">
    <property type="term" value="F:pentosyltransferase activity"/>
    <property type="evidence" value="ECO:0007669"/>
    <property type="project" value="UniProtKB-ARBA"/>
</dbReference>
<dbReference type="OMA" id="IFQRECR"/>
<protein>
    <recommendedName>
        <fullName evidence="9">Glycosyltransferase 61 catalytic domain-containing protein</fullName>
    </recommendedName>
</protein>
<feature type="transmembrane region" description="Helical" evidence="8">
    <location>
        <begin position="25"/>
        <end position="46"/>
    </location>
</feature>
<keyword evidence="3" id="KW-0808">Transferase</keyword>
<reference evidence="10 12" key="1">
    <citation type="journal article" date="2008" name="Science">
        <title>The Physcomitrella genome reveals evolutionary insights into the conquest of land by plants.</title>
        <authorList>
            <person name="Rensing S."/>
            <person name="Lang D."/>
            <person name="Zimmer A."/>
            <person name="Terry A."/>
            <person name="Salamov A."/>
            <person name="Shapiro H."/>
            <person name="Nishiyama T."/>
            <person name="Perroud P.-F."/>
            <person name="Lindquist E."/>
            <person name="Kamisugi Y."/>
            <person name="Tanahashi T."/>
            <person name="Sakakibara K."/>
            <person name="Fujita T."/>
            <person name="Oishi K."/>
            <person name="Shin-I T."/>
            <person name="Kuroki Y."/>
            <person name="Toyoda A."/>
            <person name="Suzuki Y."/>
            <person name="Hashimoto A."/>
            <person name="Yamaguchi K."/>
            <person name="Sugano A."/>
            <person name="Kohara Y."/>
            <person name="Fujiyama A."/>
            <person name="Anterola A."/>
            <person name="Aoki S."/>
            <person name="Ashton N."/>
            <person name="Barbazuk W.B."/>
            <person name="Barker E."/>
            <person name="Bennetzen J."/>
            <person name="Bezanilla M."/>
            <person name="Blankenship R."/>
            <person name="Cho S.H."/>
            <person name="Dutcher S."/>
            <person name="Estelle M."/>
            <person name="Fawcett J.A."/>
            <person name="Gundlach H."/>
            <person name="Hanada K."/>
            <person name="Heyl A."/>
            <person name="Hicks K.A."/>
            <person name="Hugh J."/>
            <person name="Lohr M."/>
            <person name="Mayer K."/>
            <person name="Melkozernov A."/>
            <person name="Murata T."/>
            <person name="Nelson D."/>
            <person name="Pils B."/>
            <person name="Prigge M."/>
            <person name="Reiss B."/>
            <person name="Renner T."/>
            <person name="Rombauts S."/>
            <person name="Rushton P."/>
            <person name="Sanderfoot A."/>
            <person name="Schween G."/>
            <person name="Shiu S.-H."/>
            <person name="Stueber K."/>
            <person name="Theodoulou F.L."/>
            <person name="Tu H."/>
            <person name="Van de Peer Y."/>
            <person name="Verrier P.J."/>
            <person name="Waters E."/>
            <person name="Wood A."/>
            <person name="Yang L."/>
            <person name="Cove D."/>
            <person name="Cuming A."/>
            <person name="Hasebe M."/>
            <person name="Lucas S."/>
            <person name="Mishler D.B."/>
            <person name="Reski R."/>
            <person name="Grigoriev I."/>
            <person name="Quatrano R.S."/>
            <person name="Boore J.L."/>
        </authorList>
    </citation>
    <scope>NUCLEOTIDE SEQUENCE [LARGE SCALE GENOMIC DNA]</scope>
    <source>
        <strain evidence="11 12">cv. Gransden 2004</strain>
    </source>
</reference>
<evidence type="ECO:0000313" key="10">
    <source>
        <dbReference type="EMBL" id="PNR44287.1"/>
    </source>
</evidence>
<dbReference type="EnsemblPlants" id="Pp3c12_23630V3.1">
    <property type="protein sequence ID" value="PAC:32972609.CDS.1"/>
    <property type="gene ID" value="Pp3c12_23630"/>
</dbReference>
<dbReference type="STRING" id="3218.A0A2K1JRX8"/>
<evidence type="ECO:0000256" key="5">
    <source>
        <dbReference type="ARBA" id="ARBA00022989"/>
    </source>
</evidence>
<organism evidence="10">
    <name type="scientific">Physcomitrium patens</name>
    <name type="common">Spreading-leaved earth moss</name>
    <name type="synonym">Physcomitrella patens</name>
    <dbReference type="NCBI Taxonomy" id="3218"/>
    <lineage>
        <taxon>Eukaryota</taxon>
        <taxon>Viridiplantae</taxon>
        <taxon>Streptophyta</taxon>
        <taxon>Embryophyta</taxon>
        <taxon>Bryophyta</taxon>
        <taxon>Bryophytina</taxon>
        <taxon>Bryopsida</taxon>
        <taxon>Funariidae</taxon>
        <taxon>Funariales</taxon>
        <taxon>Funariaceae</taxon>
        <taxon>Physcomitrium</taxon>
    </lineage>
</organism>
<evidence type="ECO:0000313" key="12">
    <source>
        <dbReference type="Proteomes" id="UP000006727"/>
    </source>
</evidence>
<dbReference type="Gramene" id="Pp3c12_23630V3.2">
    <property type="protein sequence ID" value="PAC:32972610.CDS.1"/>
    <property type="gene ID" value="Pp3c12_23630"/>
</dbReference>
<dbReference type="InterPro" id="IPR049625">
    <property type="entry name" value="Glyco_transf_61_cat"/>
</dbReference>
<dbReference type="GO" id="GO:0005794">
    <property type="term" value="C:Golgi apparatus"/>
    <property type="evidence" value="ECO:0007669"/>
    <property type="project" value="UniProtKB-ARBA"/>
</dbReference>
<evidence type="ECO:0000256" key="6">
    <source>
        <dbReference type="ARBA" id="ARBA00023136"/>
    </source>
</evidence>
<evidence type="ECO:0000256" key="2">
    <source>
        <dbReference type="ARBA" id="ARBA00022676"/>
    </source>
</evidence>
<dbReference type="PANTHER" id="PTHR20961">
    <property type="entry name" value="GLYCOSYLTRANSFERASE"/>
    <property type="match status" value="1"/>
</dbReference>
<comment type="subcellular location">
    <subcellularLocation>
        <location evidence="1">Membrane</location>
        <topology evidence="1">Single-pass membrane protein</topology>
    </subcellularLocation>
</comment>
<evidence type="ECO:0000256" key="3">
    <source>
        <dbReference type="ARBA" id="ARBA00022679"/>
    </source>
</evidence>
<dbReference type="Gramene" id="Pp3c12_23630V3.1">
    <property type="protein sequence ID" value="PAC:32972609.CDS.1"/>
    <property type="gene ID" value="Pp3c12_23630"/>
</dbReference>
<dbReference type="InParanoid" id="A0A2K1JRX8"/>
<gene>
    <name evidence="10" type="ORF">PHYPA_016671</name>
</gene>
<sequence>MRKHKEGGGIANRLRSNINGTKRELGWKMIYIVSAMAWIGLLQLVVVEHPLNPWFHQSATTAPIFKETSSSHLSSEANSSLKRSNTLIVDVETSTPRVQIATEKPGVFTIPPALKSPKNVNLLKFNPENTFLPLKDVKESGLSDTDTNWFMSGLRWTPKLGNGETFDLPKDDSKGRILCVRGRDMQDGTKNGYGLFKKRRLPRGAIFREHTTFIADNYWDYNNPWHSMSALANFITWRLENSCSTPDRLLLYHAGELVTSMGPWISHVMQAAFMKFIPIETLESTHGSNSPVCFERAVIQRRGLGKVDKVHINAAFDVLRCKARAYCGVKRSADRSAASVEVLLFMRTGPRSFQNETAVANTVRSECAKYPSCNMRVVNSANLTFCEQVEVMTNTDVLVTVHGAQMTNMMFMEPGSRVMEMFPKGWLELAGVGQEIYKWHADWTRVIHAGRWRDPEGPECPYPRTETLECFLFFKDRQVGLNATFLADWMGSVLRDFGMTTRSGEQQDGVQSDCACDMGRHSFTA</sequence>